<dbReference type="InterPro" id="IPR044946">
    <property type="entry name" value="Restrct_endonuc_typeI_TRD_sf"/>
</dbReference>
<keyword evidence="3" id="KW-0238">DNA-binding</keyword>
<protein>
    <submittedName>
        <fullName evidence="5">Type I restriction-modification system specificity subunit S</fullName>
        <ecNumber evidence="5">3.1.21.3</ecNumber>
    </submittedName>
</protein>
<dbReference type="GO" id="GO:0009307">
    <property type="term" value="P:DNA restriction-modification system"/>
    <property type="evidence" value="ECO:0007669"/>
    <property type="project" value="UniProtKB-KW"/>
</dbReference>
<dbReference type="REBASE" id="98149">
    <property type="entry name" value="S.Nul19314ORF2108P"/>
</dbReference>
<dbReference type="AlphaFoldDB" id="A0A090QE70"/>
<dbReference type="PANTHER" id="PTHR30408:SF13">
    <property type="entry name" value="TYPE I RESTRICTION ENZYME HINDI SPECIFICITY SUBUNIT"/>
    <property type="match status" value="1"/>
</dbReference>
<feature type="domain" description="Type I restriction modification DNA specificity" evidence="4">
    <location>
        <begin position="270"/>
        <end position="438"/>
    </location>
</feature>
<dbReference type="SUPFAM" id="SSF116734">
    <property type="entry name" value="DNA methylase specificity domain"/>
    <property type="match status" value="2"/>
</dbReference>
<evidence type="ECO:0000259" key="4">
    <source>
        <dbReference type="Pfam" id="PF01420"/>
    </source>
</evidence>
<accession>A0A090QE70</accession>
<evidence type="ECO:0000256" key="2">
    <source>
        <dbReference type="ARBA" id="ARBA00022747"/>
    </source>
</evidence>
<reference evidence="5 6" key="1">
    <citation type="journal article" date="2014" name="Genome Announc.">
        <title>Draft Genome Sequences of Marine Flavobacterium Nonlabens Strains NR17, NR24, NR27, NR32, NR33, and Ara13.</title>
        <authorList>
            <person name="Nakanishi M."/>
            <person name="Meirelles P."/>
            <person name="Suzuki R."/>
            <person name="Takatani N."/>
            <person name="Mino S."/>
            <person name="Suda W."/>
            <person name="Oshima K."/>
            <person name="Hattori M."/>
            <person name="Ohkuma M."/>
            <person name="Hosokawa M."/>
            <person name="Miyashita K."/>
            <person name="Thompson F.L."/>
            <person name="Niwa A."/>
            <person name="Sawabe T."/>
            <person name="Sawabe T."/>
        </authorList>
    </citation>
    <scope>NUCLEOTIDE SEQUENCE [LARGE SCALE GENOMIC DNA]</scope>
    <source>
        <strain evidence="6">JCM19314</strain>
    </source>
</reference>
<dbReference type="Pfam" id="PF01420">
    <property type="entry name" value="Methylase_S"/>
    <property type="match status" value="2"/>
</dbReference>
<dbReference type="Gene3D" id="3.90.220.20">
    <property type="entry name" value="DNA methylase specificity domains"/>
    <property type="match status" value="2"/>
</dbReference>
<evidence type="ECO:0000256" key="1">
    <source>
        <dbReference type="ARBA" id="ARBA00010923"/>
    </source>
</evidence>
<dbReference type="GO" id="GO:0009035">
    <property type="term" value="F:type I site-specific deoxyribonuclease activity"/>
    <property type="evidence" value="ECO:0007669"/>
    <property type="project" value="UniProtKB-EC"/>
</dbReference>
<dbReference type="Proteomes" id="UP000029226">
    <property type="component" value="Unassembled WGS sequence"/>
</dbReference>
<gene>
    <name evidence="5" type="ORF">JCM19314_2111</name>
</gene>
<dbReference type="InterPro" id="IPR043519">
    <property type="entry name" value="NT_sf"/>
</dbReference>
<dbReference type="PANTHER" id="PTHR30408">
    <property type="entry name" value="TYPE-1 RESTRICTION ENZYME ECOKI SPECIFICITY PROTEIN"/>
    <property type="match status" value="1"/>
</dbReference>
<comment type="similarity">
    <text evidence="1">Belongs to the type-I restriction system S methylase family.</text>
</comment>
<dbReference type="InterPro" id="IPR052021">
    <property type="entry name" value="Type-I_RS_S_subunit"/>
</dbReference>
<dbReference type="InterPro" id="IPR000055">
    <property type="entry name" value="Restrct_endonuc_typeI_TRD"/>
</dbReference>
<dbReference type="EC" id="3.1.21.3" evidence="5"/>
<proteinExistence type="inferred from homology"/>
<evidence type="ECO:0000256" key="3">
    <source>
        <dbReference type="ARBA" id="ARBA00023125"/>
    </source>
</evidence>
<keyword evidence="2" id="KW-0680">Restriction system</keyword>
<dbReference type="CDD" id="cd05403">
    <property type="entry name" value="NT_KNTase_like"/>
    <property type="match status" value="1"/>
</dbReference>
<comment type="caution">
    <text evidence="5">The sequence shown here is derived from an EMBL/GenBank/DDBJ whole genome shotgun (WGS) entry which is preliminary data.</text>
</comment>
<dbReference type="EMBL" id="BBMM01000005">
    <property type="protein sequence ID" value="GAL00503.1"/>
    <property type="molecule type" value="Genomic_DNA"/>
</dbReference>
<dbReference type="Gene3D" id="3.30.460.10">
    <property type="entry name" value="Beta Polymerase, domain 2"/>
    <property type="match status" value="1"/>
</dbReference>
<sequence length="450" mass="51164">MAQGQRVISSPHSDIDLTLVGNTLTLAQLYAIETALDDLLLPYKIDLSIFHKIENNDLIDHIERVGVEFYNNSAFAKSHLTVKNRDWRDGTIGEIAIIDMGQSPKGENCSNKNIGLPLLNGPTEFGIKHPFPKQFTSDARKLSKVGDILFCVRGSTTGRMNYSDQVYSIGRGLAAIRHKKGKDYLAFLRGILDFNLNSILQSATGSTFPNVSRKLLESTAILIPPLAEQKAIAQVLTSLDDKIDLLYRQNETLEQLAQTLFRQWFIEEANEDWEEDSLSDIATFLNGLACQKHPPKNEIDKLPVLKIRELKNGFTDACDWVTSDVDEKYFVQNGDVIFSWSASLIVKIWDGEDCILNQHLFKVTSEKFPKWFYYLWCQFHLREFIAISASHATTMGHIKRSDLDEAKVLIPSENEIKKMSITFAPILEKMINNNKQIKAFRESEIHYFLN</sequence>
<feature type="domain" description="Type I restriction modification DNA specificity" evidence="4">
    <location>
        <begin position="85"/>
        <end position="255"/>
    </location>
</feature>
<name>A0A090QE70_NONUL</name>
<dbReference type="GO" id="GO:0003677">
    <property type="term" value="F:DNA binding"/>
    <property type="evidence" value="ECO:0007669"/>
    <property type="project" value="UniProtKB-KW"/>
</dbReference>
<dbReference type="CDD" id="cd17254">
    <property type="entry name" value="RMtype1_S_FclI-TRD1-CR1_like"/>
    <property type="match status" value="1"/>
</dbReference>
<organism evidence="5 6">
    <name type="scientific">Nonlabens ulvanivorans</name>
    <name type="common">Persicivirga ulvanivorans</name>
    <dbReference type="NCBI Taxonomy" id="906888"/>
    <lineage>
        <taxon>Bacteria</taxon>
        <taxon>Pseudomonadati</taxon>
        <taxon>Bacteroidota</taxon>
        <taxon>Flavobacteriia</taxon>
        <taxon>Flavobacteriales</taxon>
        <taxon>Flavobacteriaceae</taxon>
        <taxon>Nonlabens</taxon>
    </lineage>
</organism>
<evidence type="ECO:0000313" key="5">
    <source>
        <dbReference type="EMBL" id="GAL00503.1"/>
    </source>
</evidence>
<evidence type="ECO:0000313" key="6">
    <source>
        <dbReference type="Proteomes" id="UP000029226"/>
    </source>
</evidence>
<keyword evidence="5" id="KW-0378">Hydrolase</keyword>
<dbReference type="CDD" id="cd17496">
    <property type="entry name" value="RMtype1_S_BliBORF2384P-TRD1-CR1_like"/>
    <property type="match status" value="1"/>
</dbReference>